<gene>
    <name evidence="3" type="ORF">CHR53_16940</name>
</gene>
<dbReference type="KEGG" id="nmk:CHR53_16940"/>
<reference evidence="3 4" key="1">
    <citation type="submission" date="2017-07" db="EMBL/GenBank/DDBJ databases">
        <title>The complete genome sequence of Bacillus mesonae strain H20-5, an efficient strain improving plant abiotic stress resistance.</title>
        <authorList>
            <person name="Kim S.Y."/>
            <person name="Song H."/>
            <person name="Sang M.K."/>
            <person name="Weon H.-Y."/>
            <person name="Song J."/>
        </authorList>
    </citation>
    <scope>NUCLEOTIDE SEQUENCE [LARGE SCALE GENOMIC DNA]</scope>
    <source>
        <strain evidence="3 4">H20-5</strain>
    </source>
</reference>
<accession>A0A3Q9QXL2</accession>
<evidence type="ECO:0000313" key="3">
    <source>
        <dbReference type="EMBL" id="AZU62813.1"/>
    </source>
</evidence>
<organism evidence="3 4">
    <name type="scientific">Neobacillus mesonae</name>
    <dbReference type="NCBI Taxonomy" id="1193713"/>
    <lineage>
        <taxon>Bacteria</taxon>
        <taxon>Bacillati</taxon>
        <taxon>Bacillota</taxon>
        <taxon>Bacilli</taxon>
        <taxon>Bacillales</taxon>
        <taxon>Bacillaceae</taxon>
        <taxon>Neobacillus</taxon>
    </lineage>
</organism>
<protein>
    <recommendedName>
        <fullName evidence="2">Intracellular proteinase inhibitor BsuPI domain-containing protein</fullName>
    </recommendedName>
</protein>
<dbReference type="InterPro" id="IPR038144">
    <property type="entry name" value="IPI"/>
</dbReference>
<dbReference type="AlphaFoldDB" id="A0A3Q9QXL2"/>
<dbReference type="Gene3D" id="2.60.40.2360">
    <property type="entry name" value="Intracellular proteinase inhibitor BsuPI"/>
    <property type="match status" value="1"/>
</dbReference>
<dbReference type="EMBL" id="CP022572">
    <property type="protein sequence ID" value="AZU62813.1"/>
    <property type="molecule type" value="Genomic_DNA"/>
</dbReference>
<dbReference type="OrthoDB" id="2620571at2"/>
<dbReference type="RefSeq" id="WP_127487641.1">
    <property type="nucleotide sequence ID" value="NZ_CP022572.1"/>
</dbReference>
<dbReference type="STRING" id="1193713.GCA_001636315_00216"/>
<evidence type="ECO:0000256" key="1">
    <source>
        <dbReference type="SAM" id="SignalP"/>
    </source>
</evidence>
<evidence type="ECO:0000259" key="2">
    <source>
        <dbReference type="Pfam" id="PF12690"/>
    </source>
</evidence>
<sequence length="234" mass="26240">MILKKFNSFVCSAIVIGLLAGCGSYSNVNDHKSGSSGQDPVKTETPAKDEIAAKFHSTIETREEKNDVVVLYKVKNLSGEAKRLSFTSGLEVDFILYDHNGNILKRYSEEVLSTQALKEITFENNQEIERMFKIPGLVNGNYKVEAFLLAKEEEAKAVKDFNVENSIYKQGDGKLVGLMDPHTIEVNMNGEAIAYQLSDQAREEIQSIKDGDLVTFVYIENDKGQKVIERFENQ</sequence>
<name>A0A3Q9QXL2_9BACI</name>
<dbReference type="PROSITE" id="PS51257">
    <property type="entry name" value="PROKAR_LIPOPROTEIN"/>
    <property type="match status" value="1"/>
</dbReference>
<dbReference type="InterPro" id="IPR020481">
    <property type="entry name" value="Intracell_prot_inh_BsuPI"/>
</dbReference>
<evidence type="ECO:0000313" key="4">
    <source>
        <dbReference type="Proteomes" id="UP000282892"/>
    </source>
</evidence>
<keyword evidence="4" id="KW-1185">Reference proteome</keyword>
<feature type="domain" description="Intracellular proteinase inhibitor BsuPI" evidence="2">
    <location>
        <begin position="60"/>
        <end position="152"/>
    </location>
</feature>
<dbReference type="Pfam" id="PF12690">
    <property type="entry name" value="BsuPI"/>
    <property type="match status" value="1"/>
</dbReference>
<dbReference type="Proteomes" id="UP000282892">
    <property type="component" value="Chromosome"/>
</dbReference>
<keyword evidence="1" id="KW-0732">Signal</keyword>
<proteinExistence type="predicted"/>
<feature type="chain" id="PRO_5039099920" description="Intracellular proteinase inhibitor BsuPI domain-containing protein" evidence="1">
    <location>
        <begin position="21"/>
        <end position="234"/>
    </location>
</feature>
<feature type="signal peptide" evidence="1">
    <location>
        <begin position="1"/>
        <end position="20"/>
    </location>
</feature>